<sequence length="77" mass="8729">MEKVCPLCNALQPVEKKCPHCGKIMLDGGPLNNYLGPYSPYMEAQSLPFQSEAYCIHLLYCPDCDYDRQEILALVDM</sequence>
<name>A0A212LQ00_9FIRM</name>
<gene>
    <name evidence="1" type="ORF">KL86SPO_30035</name>
</gene>
<reference evidence="1" key="1">
    <citation type="submission" date="2016-08" db="EMBL/GenBank/DDBJ databases">
        <authorList>
            <person name="Seilhamer J.J."/>
        </authorList>
    </citation>
    <scope>NUCLEOTIDE SEQUENCE</scope>
    <source>
        <strain evidence="1">86</strain>
    </source>
</reference>
<evidence type="ECO:0000313" key="1">
    <source>
        <dbReference type="EMBL" id="SCM79668.1"/>
    </source>
</evidence>
<proteinExistence type="predicted"/>
<protein>
    <submittedName>
        <fullName evidence="1">Uncharacterized protein</fullName>
    </submittedName>
</protein>
<accession>A0A212LQ00</accession>
<dbReference type="AlphaFoldDB" id="A0A212LQ00"/>
<dbReference type="EMBL" id="FMJE01000003">
    <property type="protein sequence ID" value="SCM79668.1"/>
    <property type="molecule type" value="Genomic_DNA"/>
</dbReference>
<organism evidence="1">
    <name type="scientific">uncultured Sporomusa sp</name>
    <dbReference type="NCBI Taxonomy" id="307249"/>
    <lineage>
        <taxon>Bacteria</taxon>
        <taxon>Bacillati</taxon>
        <taxon>Bacillota</taxon>
        <taxon>Negativicutes</taxon>
        <taxon>Selenomonadales</taxon>
        <taxon>Sporomusaceae</taxon>
        <taxon>Sporomusa</taxon>
        <taxon>environmental samples</taxon>
    </lineage>
</organism>